<dbReference type="EMBL" id="BGZK01001052">
    <property type="protein sequence ID" value="GBP69768.1"/>
    <property type="molecule type" value="Genomic_DNA"/>
</dbReference>
<organism evidence="1 2">
    <name type="scientific">Eumeta variegata</name>
    <name type="common">Bagworm moth</name>
    <name type="synonym">Eumeta japonica</name>
    <dbReference type="NCBI Taxonomy" id="151549"/>
    <lineage>
        <taxon>Eukaryota</taxon>
        <taxon>Metazoa</taxon>
        <taxon>Ecdysozoa</taxon>
        <taxon>Arthropoda</taxon>
        <taxon>Hexapoda</taxon>
        <taxon>Insecta</taxon>
        <taxon>Pterygota</taxon>
        <taxon>Neoptera</taxon>
        <taxon>Endopterygota</taxon>
        <taxon>Lepidoptera</taxon>
        <taxon>Glossata</taxon>
        <taxon>Ditrysia</taxon>
        <taxon>Tineoidea</taxon>
        <taxon>Psychidae</taxon>
        <taxon>Oiketicinae</taxon>
        <taxon>Eumeta</taxon>
    </lineage>
</organism>
<comment type="caution">
    <text evidence="1">The sequence shown here is derived from an EMBL/GenBank/DDBJ whole genome shotgun (WGS) entry which is preliminary data.</text>
</comment>
<gene>
    <name evidence="1" type="ORF">EVAR_40248_1</name>
</gene>
<proteinExistence type="predicted"/>
<evidence type="ECO:0000313" key="2">
    <source>
        <dbReference type="Proteomes" id="UP000299102"/>
    </source>
</evidence>
<evidence type="ECO:0000313" key="1">
    <source>
        <dbReference type="EMBL" id="GBP69768.1"/>
    </source>
</evidence>
<dbReference type="AlphaFoldDB" id="A0A4C1Y1M3"/>
<accession>A0A4C1Y1M3</accession>
<sequence length="138" mass="15357">MPRCWVRPGHVADVSYGENARAGRIVALDPRGMRFDADHRQIVGCAVSLIHIISYTLRALDSKLKRWSENCHRVDGLTTSGIPQHGINHRSRSVPWDHSPFTIDALLRVARSITGRRRPDYAVVPSAGHRGPPLNALP</sequence>
<keyword evidence="2" id="KW-1185">Reference proteome</keyword>
<name>A0A4C1Y1M3_EUMVA</name>
<dbReference type="Proteomes" id="UP000299102">
    <property type="component" value="Unassembled WGS sequence"/>
</dbReference>
<protein>
    <submittedName>
        <fullName evidence="1">Uncharacterized protein</fullName>
    </submittedName>
</protein>
<reference evidence="1 2" key="1">
    <citation type="journal article" date="2019" name="Commun. Biol.">
        <title>The bagworm genome reveals a unique fibroin gene that provides high tensile strength.</title>
        <authorList>
            <person name="Kono N."/>
            <person name="Nakamura H."/>
            <person name="Ohtoshi R."/>
            <person name="Tomita M."/>
            <person name="Numata K."/>
            <person name="Arakawa K."/>
        </authorList>
    </citation>
    <scope>NUCLEOTIDE SEQUENCE [LARGE SCALE GENOMIC DNA]</scope>
</reference>